<accession>A0AAW2PRP1</accession>
<proteinExistence type="predicted"/>
<evidence type="ECO:0000256" key="3">
    <source>
        <dbReference type="ARBA" id="ARBA00023163"/>
    </source>
</evidence>
<dbReference type="Pfam" id="PF00010">
    <property type="entry name" value="HLH"/>
    <property type="match status" value="1"/>
</dbReference>
<name>A0AAW2PRP1_9LAMI</name>
<keyword evidence="5" id="KW-0175">Coiled coil</keyword>
<feature type="domain" description="BHLH" evidence="6">
    <location>
        <begin position="138"/>
        <end position="191"/>
    </location>
</feature>
<dbReference type="GO" id="GO:0000981">
    <property type="term" value="F:DNA-binding transcription factor activity, RNA polymerase II-specific"/>
    <property type="evidence" value="ECO:0007669"/>
    <property type="project" value="TreeGrafter"/>
</dbReference>
<reference evidence="7" key="1">
    <citation type="submission" date="2020-06" db="EMBL/GenBank/DDBJ databases">
        <authorList>
            <person name="Li T."/>
            <person name="Hu X."/>
            <person name="Zhang T."/>
            <person name="Song X."/>
            <person name="Zhang H."/>
            <person name="Dai N."/>
            <person name="Sheng W."/>
            <person name="Hou X."/>
            <person name="Wei L."/>
        </authorList>
    </citation>
    <scope>NUCLEOTIDE SEQUENCE</scope>
    <source>
        <strain evidence="7">KEN8</strain>
        <tissue evidence="7">Leaf</tissue>
    </source>
</reference>
<dbReference type="InterPro" id="IPR036638">
    <property type="entry name" value="HLH_DNA-bd_sf"/>
</dbReference>
<evidence type="ECO:0000256" key="4">
    <source>
        <dbReference type="ARBA" id="ARBA00023242"/>
    </source>
</evidence>
<keyword evidence="4" id="KW-0539">Nucleus</keyword>
<dbReference type="PANTHER" id="PTHR13935">
    <property type="entry name" value="ACHAETE-SCUTE TRANSCRIPTION FACTOR-RELATED"/>
    <property type="match status" value="1"/>
</dbReference>
<evidence type="ECO:0000313" key="7">
    <source>
        <dbReference type="EMBL" id="KAL0357161.1"/>
    </source>
</evidence>
<sequence length="340" mass="38355">MQSTSPITDPLNDIEDPEFLSPFDDSWPLYQEILRQTSAPADRDETVNMEIHSSNQIDHDEAATIIMMNSAAAVDHVHDEQQPTLDKGLELMKIRLNPKYSKTRRSRSCRLIRNNNERSIIAGMEQSAEEGPSDVVANKKLDHNAKERIRRMKLNASYLALRSLLPDSRRSKKRWSAPAIVEKVLKYIPELENEVEALRSKKDNIVQQSSSAASKKKRIASGQHQNLTVCVNKINQEEAVVQVCMGTAEDDDDDDGEVVAFTNLLQAVEDEGICNIKSASTVHACESRVCCHLHIQMRFGGTSQLKREKRHEFAFALNLENQFSLGQESTDKWPMPSTAQ</sequence>
<dbReference type="InterPro" id="IPR015660">
    <property type="entry name" value="MASH1/Ascl1a-like"/>
</dbReference>
<dbReference type="PANTHER" id="PTHR13935:SF104">
    <property type="entry name" value="TRANSCRIPTION FACTOR BHLH160"/>
    <property type="match status" value="1"/>
</dbReference>
<dbReference type="GO" id="GO:0046983">
    <property type="term" value="F:protein dimerization activity"/>
    <property type="evidence" value="ECO:0007669"/>
    <property type="project" value="InterPro"/>
</dbReference>
<dbReference type="PROSITE" id="PS50888">
    <property type="entry name" value="BHLH"/>
    <property type="match status" value="1"/>
</dbReference>
<dbReference type="GO" id="GO:0000977">
    <property type="term" value="F:RNA polymerase II transcription regulatory region sequence-specific DNA binding"/>
    <property type="evidence" value="ECO:0007669"/>
    <property type="project" value="TreeGrafter"/>
</dbReference>
<evidence type="ECO:0000256" key="2">
    <source>
        <dbReference type="ARBA" id="ARBA00023015"/>
    </source>
</evidence>
<evidence type="ECO:0000259" key="6">
    <source>
        <dbReference type="PROSITE" id="PS50888"/>
    </source>
</evidence>
<dbReference type="Gene3D" id="4.10.280.10">
    <property type="entry name" value="Helix-loop-helix DNA-binding domain"/>
    <property type="match status" value="1"/>
</dbReference>
<comment type="subcellular location">
    <subcellularLocation>
        <location evidence="1">Nucleus</location>
    </subcellularLocation>
</comment>
<organism evidence="7">
    <name type="scientific">Sesamum calycinum</name>
    <dbReference type="NCBI Taxonomy" id="2727403"/>
    <lineage>
        <taxon>Eukaryota</taxon>
        <taxon>Viridiplantae</taxon>
        <taxon>Streptophyta</taxon>
        <taxon>Embryophyta</taxon>
        <taxon>Tracheophyta</taxon>
        <taxon>Spermatophyta</taxon>
        <taxon>Magnoliopsida</taxon>
        <taxon>eudicotyledons</taxon>
        <taxon>Gunneridae</taxon>
        <taxon>Pentapetalae</taxon>
        <taxon>asterids</taxon>
        <taxon>lamiids</taxon>
        <taxon>Lamiales</taxon>
        <taxon>Pedaliaceae</taxon>
        <taxon>Sesamum</taxon>
    </lineage>
</organism>
<dbReference type="SMART" id="SM00353">
    <property type="entry name" value="HLH"/>
    <property type="match status" value="1"/>
</dbReference>
<dbReference type="SUPFAM" id="SSF47459">
    <property type="entry name" value="HLH, helix-loop-helix DNA-binding domain"/>
    <property type="match status" value="1"/>
</dbReference>
<evidence type="ECO:0000256" key="1">
    <source>
        <dbReference type="ARBA" id="ARBA00004123"/>
    </source>
</evidence>
<evidence type="ECO:0000256" key="5">
    <source>
        <dbReference type="SAM" id="Coils"/>
    </source>
</evidence>
<protein>
    <submittedName>
        <fullName evidence="7">Transcription factor</fullName>
    </submittedName>
</protein>
<dbReference type="GO" id="GO:0090575">
    <property type="term" value="C:RNA polymerase II transcription regulator complex"/>
    <property type="evidence" value="ECO:0007669"/>
    <property type="project" value="TreeGrafter"/>
</dbReference>
<comment type="caution">
    <text evidence="7">The sequence shown here is derived from an EMBL/GenBank/DDBJ whole genome shotgun (WGS) entry which is preliminary data.</text>
</comment>
<dbReference type="InterPro" id="IPR011598">
    <property type="entry name" value="bHLH_dom"/>
</dbReference>
<keyword evidence="3" id="KW-0804">Transcription</keyword>
<reference evidence="7" key="2">
    <citation type="journal article" date="2024" name="Plant">
        <title>Genomic evolution and insights into agronomic trait innovations of Sesamum species.</title>
        <authorList>
            <person name="Miao H."/>
            <person name="Wang L."/>
            <person name="Qu L."/>
            <person name="Liu H."/>
            <person name="Sun Y."/>
            <person name="Le M."/>
            <person name="Wang Q."/>
            <person name="Wei S."/>
            <person name="Zheng Y."/>
            <person name="Lin W."/>
            <person name="Duan Y."/>
            <person name="Cao H."/>
            <person name="Xiong S."/>
            <person name="Wang X."/>
            <person name="Wei L."/>
            <person name="Li C."/>
            <person name="Ma Q."/>
            <person name="Ju M."/>
            <person name="Zhao R."/>
            <person name="Li G."/>
            <person name="Mu C."/>
            <person name="Tian Q."/>
            <person name="Mei H."/>
            <person name="Zhang T."/>
            <person name="Gao T."/>
            <person name="Zhang H."/>
        </authorList>
    </citation>
    <scope>NUCLEOTIDE SEQUENCE</scope>
    <source>
        <strain evidence="7">KEN8</strain>
    </source>
</reference>
<dbReference type="EMBL" id="JACGWM010000008">
    <property type="protein sequence ID" value="KAL0357161.1"/>
    <property type="molecule type" value="Genomic_DNA"/>
</dbReference>
<dbReference type="AlphaFoldDB" id="A0AAW2PRP1"/>
<gene>
    <name evidence="7" type="ORF">Scaly_1401800</name>
</gene>
<feature type="coiled-coil region" evidence="5">
    <location>
        <begin position="181"/>
        <end position="208"/>
    </location>
</feature>
<keyword evidence="2" id="KW-0805">Transcription regulation</keyword>